<gene>
    <name evidence="2" type="ORF">TGDOM2_399670</name>
</gene>
<comment type="caution">
    <text evidence="2">The sequence shown here is derived from an EMBL/GenBank/DDBJ whole genome shotgun (WGS) entry which is preliminary data.</text>
</comment>
<organism evidence="2 3">
    <name type="scientific">Toxoplasma gondii GAB2-2007-GAL-DOM2</name>
    <dbReference type="NCBI Taxonomy" id="1130820"/>
    <lineage>
        <taxon>Eukaryota</taxon>
        <taxon>Sar</taxon>
        <taxon>Alveolata</taxon>
        <taxon>Apicomplexa</taxon>
        <taxon>Conoidasida</taxon>
        <taxon>Coccidia</taxon>
        <taxon>Eucoccidiorida</taxon>
        <taxon>Eimeriorina</taxon>
        <taxon>Sarcocystidae</taxon>
        <taxon>Toxoplasma</taxon>
    </lineage>
</organism>
<feature type="region of interest" description="Disordered" evidence="1">
    <location>
        <begin position="20"/>
        <end position="44"/>
    </location>
</feature>
<reference evidence="2 3" key="1">
    <citation type="submission" date="2014-02" db="EMBL/GenBank/DDBJ databases">
        <authorList>
            <person name="Sibley D."/>
            <person name="Venepally P."/>
            <person name="Karamycheva S."/>
            <person name="Hadjithomas M."/>
            <person name="Khan A."/>
            <person name="Brunk B."/>
            <person name="Roos D."/>
            <person name="Caler E."/>
            <person name="Lorenzi H."/>
        </authorList>
    </citation>
    <scope>NUCLEOTIDE SEQUENCE [LARGE SCALE GENOMIC DNA]</scope>
    <source>
        <strain evidence="2 3">GAB2-2007-GAL-DOM2</strain>
    </source>
</reference>
<evidence type="ECO:0000313" key="2">
    <source>
        <dbReference type="EMBL" id="KFG39083.1"/>
    </source>
</evidence>
<dbReference type="EMBL" id="AHZU02000878">
    <property type="protein sequence ID" value="KFG39083.1"/>
    <property type="molecule type" value="Genomic_DNA"/>
</dbReference>
<dbReference type="AlphaFoldDB" id="A0A086K3W5"/>
<protein>
    <submittedName>
        <fullName evidence="2">Uncharacterized protein</fullName>
    </submittedName>
</protein>
<feature type="non-terminal residue" evidence="2">
    <location>
        <position position="1"/>
    </location>
</feature>
<evidence type="ECO:0000313" key="3">
    <source>
        <dbReference type="Proteomes" id="UP000028837"/>
    </source>
</evidence>
<dbReference type="Proteomes" id="UP000028837">
    <property type="component" value="Unassembled WGS sequence"/>
</dbReference>
<accession>A0A086K3W5</accession>
<sequence>GFQSPAAWYRRAQTVDSFPKYASPATSSNKKCDNPGAIVRNGNRSSDENMQKAFFRSSRAQQLTRNTPKLTRVHEGPLFPARALKYKCLYNVNYYEVSTFVSCVVFAPCLTGLSRGRSCVASGAFTSSCLVNSVFAKSTARCQEDPHASCSKKNLWNN</sequence>
<evidence type="ECO:0000256" key="1">
    <source>
        <dbReference type="SAM" id="MobiDB-lite"/>
    </source>
</evidence>
<dbReference type="VEuPathDB" id="ToxoDB:TGDOM2_399670"/>
<proteinExistence type="predicted"/>
<name>A0A086K3W5_TOXGO</name>